<dbReference type="Proteomes" id="UP000184330">
    <property type="component" value="Unassembled WGS sequence"/>
</dbReference>
<keyword evidence="1" id="KW-0812">Transmembrane</keyword>
<name>A0A1L7X148_9HELO</name>
<sequence length="335" mass="36379">MGSYTDGSGTYISSDRVTHPYRFPLIQKYDYYVVNASPYNGAWRKSTGDILCTRTYTRTVSSLNDTEYCQKRTSEVSISVGLASPSIIIPAAGHSGISGGGPTIGIDYTLSLSTTGCYSASDTKACQWNDGSCHNVWTQQQILKQLGYTRQVCNWGNGAETECMVDIEIDTPTALTNYQRGGECNTGDMVIYNDPASFEHNNNSTCVNCNNSRQYNFVDILLLIDFISVLKFFSIINAISLIISLNSTASAPVSNSPSPGLNPGAKAGIAIGAIAVAAIWVALAIWFGGRNSKKDERRNSEKHAHRSSREYASPPTYLYGDRGMHGYGSWILATG</sequence>
<protein>
    <submittedName>
        <fullName evidence="2">Uncharacterized protein</fullName>
    </submittedName>
</protein>
<evidence type="ECO:0000256" key="1">
    <source>
        <dbReference type="SAM" id="Phobius"/>
    </source>
</evidence>
<reference evidence="2 3" key="1">
    <citation type="submission" date="2016-03" db="EMBL/GenBank/DDBJ databases">
        <authorList>
            <person name="Ploux O."/>
        </authorList>
    </citation>
    <scope>NUCLEOTIDE SEQUENCE [LARGE SCALE GENOMIC DNA]</scope>
    <source>
        <strain evidence="2 3">UAMH 11012</strain>
    </source>
</reference>
<keyword evidence="3" id="KW-1185">Reference proteome</keyword>
<feature type="transmembrane region" description="Helical" evidence="1">
    <location>
        <begin position="265"/>
        <end position="288"/>
    </location>
</feature>
<evidence type="ECO:0000313" key="3">
    <source>
        <dbReference type="Proteomes" id="UP000184330"/>
    </source>
</evidence>
<keyword evidence="1" id="KW-0472">Membrane</keyword>
<dbReference type="AlphaFoldDB" id="A0A1L7X148"/>
<proteinExistence type="predicted"/>
<dbReference type="OrthoDB" id="4817850at2759"/>
<keyword evidence="1" id="KW-1133">Transmembrane helix</keyword>
<evidence type="ECO:0000313" key="2">
    <source>
        <dbReference type="EMBL" id="CZR58733.1"/>
    </source>
</evidence>
<dbReference type="EMBL" id="FJOG01000012">
    <property type="protein sequence ID" value="CZR58733.1"/>
    <property type="molecule type" value="Genomic_DNA"/>
</dbReference>
<accession>A0A1L7X148</accession>
<organism evidence="2 3">
    <name type="scientific">Phialocephala subalpina</name>
    <dbReference type="NCBI Taxonomy" id="576137"/>
    <lineage>
        <taxon>Eukaryota</taxon>
        <taxon>Fungi</taxon>
        <taxon>Dikarya</taxon>
        <taxon>Ascomycota</taxon>
        <taxon>Pezizomycotina</taxon>
        <taxon>Leotiomycetes</taxon>
        <taxon>Helotiales</taxon>
        <taxon>Mollisiaceae</taxon>
        <taxon>Phialocephala</taxon>
        <taxon>Phialocephala fortinii species complex</taxon>
    </lineage>
</organism>
<gene>
    <name evidence="2" type="ORF">PAC_08625</name>
</gene>
<feature type="transmembrane region" description="Helical" evidence="1">
    <location>
        <begin position="220"/>
        <end position="245"/>
    </location>
</feature>